<feature type="compositionally biased region" description="Low complexity" evidence="1">
    <location>
        <begin position="174"/>
        <end position="188"/>
    </location>
</feature>
<evidence type="ECO:0000256" key="1">
    <source>
        <dbReference type="SAM" id="MobiDB-lite"/>
    </source>
</evidence>
<feature type="compositionally biased region" description="Low complexity" evidence="1">
    <location>
        <begin position="574"/>
        <end position="584"/>
    </location>
</feature>
<feature type="compositionally biased region" description="Basic and acidic residues" evidence="1">
    <location>
        <begin position="657"/>
        <end position="667"/>
    </location>
</feature>
<dbReference type="Proteomes" id="UP000319257">
    <property type="component" value="Unassembled WGS sequence"/>
</dbReference>
<dbReference type="EMBL" id="SKBQ01000101">
    <property type="protein sequence ID" value="TPX19088.1"/>
    <property type="molecule type" value="Genomic_DNA"/>
</dbReference>
<feature type="compositionally biased region" description="Low complexity" evidence="1">
    <location>
        <begin position="540"/>
        <end position="556"/>
    </location>
</feature>
<feature type="compositionally biased region" description="Basic and acidic residues" evidence="1">
    <location>
        <begin position="380"/>
        <end position="394"/>
    </location>
</feature>
<dbReference type="InParanoid" id="A0A507BQE0"/>
<dbReference type="AlphaFoldDB" id="A0A507BQE0"/>
<dbReference type="RefSeq" id="XP_031000799.1">
    <property type="nucleotide sequence ID" value="XM_031133957.1"/>
</dbReference>
<feature type="compositionally biased region" description="Low complexity" evidence="1">
    <location>
        <begin position="424"/>
        <end position="433"/>
    </location>
</feature>
<feature type="compositionally biased region" description="Basic and acidic residues" evidence="1">
    <location>
        <begin position="246"/>
        <end position="258"/>
    </location>
</feature>
<comment type="caution">
    <text evidence="2">The sequence shown here is derived from an EMBL/GenBank/DDBJ whole genome shotgun (WGS) entry which is preliminary data.</text>
</comment>
<name>A0A507BQE0_9PEZI</name>
<keyword evidence="3" id="KW-1185">Reference proteome</keyword>
<evidence type="ECO:0000313" key="2">
    <source>
        <dbReference type="EMBL" id="TPX19088.1"/>
    </source>
</evidence>
<dbReference type="OrthoDB" id="3600083at2759"/>
<feature type="compositionally biased region" description="Polar residues" evidence="1">
    <location>
        <begin position="63"/>
        <end position="82"/>
    </location>
</feature>
<feature type="compositionally biased region" description="Acidic residues" evidence="1">
    <location>
        <begin position="632"/>
        <end position="656"/>
    </location>
</feature>
<reference evidence="2 3" key="1">
    <citation type="submission" date="2019-06" db="EMBL/GenBank/DDBJ databases">
        <title>Draft genome sequence of the filamentous fungus Phialemoniopsis curvata isolated from diesel fuel.</title>
        <authorList>
            <person name="Varaljay V.A."/>
            <person name="Lyon W.J."/>
            <person name="Crouch A.L."/>
            <person name="Drake C.E."/>
            <person name="Hollomon J.M."/>
            <person name="Nadeau L.J."/>
            <person name="Nunn H.S."/>
            <person name="Stevenson B.S."/>
            <person name="Bojanowski C.L."/>
            <person name="Crookes-Goodson W.J."/>
        </authorList>
    </citation>
    <scope>NUCLEOTIDE SEQUENCE [LARGE SCALE GENOMIC DNA]</scope>
    <source>
        <strain evidence="2 3">D216</strain>
    </source>
</reference>
<feature type="compositionally biased region" description="Polar residues" evidence="1">
    <location>
        <begin position="308"/>
        <end position="367"/>
    </location>
</feature>
<feature type="compositionally biased region" description="Low complexity" evidence="1">
    <location>
        <begin position="259"/>
        <end position="279"/>
    </location>
</feature>
<feature type="compositionally biased region" description="Basic and acidic residues" evidence="1">
    <location>
        <begin position="711"/>
        <end position="730"/>
    </location>
</feature>
<feature type="compositionally biased region" description="Low complexity" evidence="1">
    <location>
        <begin position="196"/>
        <end position="235"/>
    </location>
</feature>
<dbReference type="STRING" id="1093900.A0A507BQE0"/>
<dbReference type="GeneID" id="41978696"/>
<feature type="compositionally biased region" description="Basic and acidic residues" evidence="1">
    <location>
        <begin position="612"/>
        <end position="631"/>
    </location>
</feature>
<accession>A0A507BQE0</accession>
<organism evidence="2 3">
    <name type="scientific">Thyridium curvatum</name>
    <dbReference type="NCBI Taxonomy" id="1093900"/>
    <lineage>
        <taxon>Eukaryota</taxon>
        <taxon>Fungi</taxon>
        <taxon>Dikarya</taxon>
        <taxon>Ascomycota</taxon>
        <taxon>Pezizomycotina</taxon>
        <taxon>Sordariomycetes</taxon>
        <taxon>Sordariomycetidae</taxon>
        <taxon>Thyridiales</taxon>
        <taxon>Thyridiaceae</taxon>
        <taxon>Thyridium</taxon>
    </lineage>
</organism>
<feature type="region of interest" description="Disordered" evidence="1">
    <location>
        <begin position="1"/>
        <end position="479"/>
    </location>
</feature>
<feature type="region of interest" description="Disordered" evidence="1">
    <location>
        <begin position="529"/>
        <end position="730"/>
    </location>
</feature>
<evidence type="ECO:0000313" key="3">
    <source>
        <dbReference type="Proteomes" id="UP000319257"/>
    </source>
</evidence>
<gene>
    <name evidence="2" type="ORF">E0L32_011249</name>
</gene>
<sequence length="730" mass="76541">MSGVKNLRAMFEQKGESSPPDRGRSPGPLQHRQPNTSESPRPLSKVRTNFVAIEKDGRIGLQRETSTDSALSTGRKLSTGTEGETPPVFPLKSGNLFGERLDRGKTPTMDPIPQSPAKEAGASQEPAPETKAAEASKTAQVEIKTDKGTTAGKVATKDKAEGQSISAPEKKADAGAGRAQNGQNGTAVKKVEKKAPAASASKTASKPAPASVGTKSTTKPPTKSPTVAKTPTSPAHPRTPKFPPKATEKKASHPEKQSTPKPASTATKATASSSSRPPAIEISPSSTGFVKPKPKSPTRPVRLPAGLTTHTAASASRTGAPRQSLSRQSGSYAASHSNRSPSRASIASTTLSATGTKNLKRQSSTINRPRPSFGPPPKPQAKDHPVTRKEKEVDEGFLARMMRPTQASASKTADKSLHPPTPPRKATAPAAKRPSTRDGHPVAKKETAHKKEIASTTKAPVVKSAPAGHSKEAPKSAAKAIAPVAEKAATAEDAVKVAREAEGHLAPATGHTTAEDLAPVVEQAATAETAIRVAKEAEGEVALPREPPAEAAAPGAEKADASQDVAETLDERPAAPVEAVPEAESSGDAPLDIISEPTTDKKSIESSDVVEESEKAGEQDEQKQQQEKGEEKAEEEEEGAEEEQEAEKEEQEEEKEEEKVEKAEGAEKPAPSQNEEQVAAPVEKLIEEMEQLDINGENAKATAPVAEDEEATKGKPAEEEEHIEKATVEA</sequence>
<feature type="compositionally biased region" description="Basic and acidic residues" evidence="1">
    <location>
        <begin position="11"/>
        <end position="24"/>
    </location>
</feature>
<proteinExistence type="predicted"/>
<feature type="compositionally biased region" description="Basic and acidic residues" evidence="1">
    <location>
        <begin position="435"/>
        <end position="453"/>
    </location>
</feature>
<protein>
    <submittedName>
        <fullName evidence="2">Uncharacterized protein</fullName>
    </submittedName>
</protein>